<reference evidence="2 3" key="1">
    <citation type="submission" date="2016-10" db="EMBL/GenBank/DDBJ databases">
        <authorList>
            <person name="Varghese N."/>
            <person name="Submissions S."/>
        </authorList>
    </citation>
    <scope>NUCLEOTIDE SEQUENCE [LARGE SCALE GENOMIC DNA]</scope>
    <source>
        <strain evidence="2 3">DSM 18839</strain>
    </source>
</reference>
<dbReference type="Pfam" id="PF06796">
    <property type="entry name" value="NapE"/>
    <property type="match status" value="1"/>
</dbReference>
<accession>A0A8G2EXD6</accession>
<proteinExistence type="predicted"/>
<comment type="caution">
    <text evidence="2">The sequence shown here is derived from an EMBL/GenBank/DDBJ whole genome shotgun (WGS) entry which is preliminary data.</text>
</comment>
<dbReference type="Proteomes" id="UP000198615">
    <property type="component" value="Unassembled WGS sequence"/>
</dbReference>
<dbReference type="RefSeq" id="WP_028795684.1">
    <property type="nucleotide sequence ID" value="NZ_FNBW01000003.1"/>
</dbReference>
<organism evidence="2 3">
    <name type="scientific">Thalassobaculum litoreum DSM 18839</name>
    <dbReference type="NCBI Taxonomy" id="1123362"/>
    <lineage>
        <taxon>Bacteria</taxon>
        <taxon>Pseudomonadati</taxon>
        <taxon>Pseudomonadota</taxon>
        <taxon>Alphaproteobacteria</taxon>
        <taxon>Rhodospirillales</taxon>
        <taxon>Thalassobaculaceae</taxon>
        <taxon>Thalassobaculum</taxon>
    </lineage>
</organism>
<dbReference type="OrthoDB" id="7596241at2"/>
<keyword evidence="1" id="KW-1133">Transmembrane helix</keyword>
<sequence>MTDLESSVGRAEPPATRNREITAFLVTTFLVFPGLAVGFVGAYGFVIWISQMILGPPGPPAG</sequence>
<dbReference type="AlphaFoldDB" id="A0A8G2EXD6"/>
<dbReference type="InterPro" id="IPR010649">
    <property type="entry name" value="NapE_TorE"/>
</dbReference>
<keyword evidence="1" id="KW-0812">Transmembrane</keyword>
<keyword evidence="3" id="KW-1185">Reference proteome</keyword>
<gene>
    <name evidence="2" type="ORF">SAMN05660686_01047</name>
</gene>
<name>A0A8G2EXD6_9PROT</name>
<evidence type="ECO:0000313" key="2">
    <source>
        <dbReference type="EMBL" id="SDF37203.1"/>
    </source>
</evidence>
<feature type="transmembrane region" description="Helical" evidence="1">
    <location>
        <begin position="21"/>
        <end position="49"/>
    </location>
</feature>
<protein>
    <submittedName>
        <fullName evidence="2">Nitrate reductase NapE</fullName>
    </submittedName>
</protein>
<evidence type="ECO:0000313" key="3">
    <source>
        <dbReference type="Proteomes" id="UP000198615"/>
    </source>
</evidence>
<keyword evidence="1" id="KW-0472">Membrane</keyword>
<dbReference type="EMBL" id="FNBW01000003">
    <property type="protein sequence ID" value="SDF37203.1"/>
    <property type="molecule type" value="Genomic_DNA"/>
</dbReference>
<evidence type="ECO:0000256" key="1">
    <source>
        <dbReference type="SAM" id="Phobius"/>
    </source>
</evidence>